<accession>A0A0R3X7X3</accession>
<evidence type="ECO:0000313" key="4">
    <source>
        <dbReference type="Proteomes" id="UP000274429"/>
    </source>
</evidence>
<feature type="compositionally biased region" description="Polar residues" evidence="1">
    <location>
        <begin position="1"/>
        <end position="15"/>
    </location>
</feature>
<protein>
    <submittedName>
        <fullName evidence="5">Anoctamin</fullName>
    </submittedName>
</protein>
<dbReference type="Proteomes" id="UP000274429">
    <property type="component" value="Unassembled WGS sequence"/>
</dbReference>
<dbReference type="WBParaSite" id="TTAC_0000964801-mRNA-1">
    <property type="protein sequence ID" value="TTAC_0000964801-mRNA-1"/>
    <property type="gene ID" value="TTAC_0000964801"/>
</dbReference>
<feature type="region of interest" description="Disordered" evidence="1">
    <location>
        <begin position="1"/>
        <end position="69"/>
    </location>
</feature>
<keyword evidence="2" id="KW-0812">Transmembrane</keyword>
<proteinExistence type="predicted"/>
<dbReference type="EMBL" id="UYWX01020947">
    <property type="protein sequence ID" value="VDM34511.1"/>
    <property type="molecule type" value="Genomic_DNA"/>
</dbReference>
<gene>
    <name evidence="3" type="ORF">TTAC_LOCUS9633</name>
</gene>
<keyword evidence="4" id="KW-1185">Reference proteome</keyword>
<evidence type="ECO:0000256" key="2">
    <source>
        <dbReference type="SAM" id="Phobius"/>
    </source>
</evidence>
<keyword evidence="2" id="KW-0472">Membrane</keyword>
<organism evidence="5">
    <name type="scientific">Hydatigena taeniaeformis</name>
    <name type="common">Feline tapeworm</name>
    <name type="synonym">Taenia taeniaeformis</name>
    <dbReference type="NCBI Taxonomy" id="6205"/>
    <lineage>
        <taxon>Eukaryota</taxon>
        <taxon>Metazoa</taxon>
        <taxon>Spiralia</taxon>
        <taxon>Lophotrochozoa</taxon>
        <taxon>Platyhelminthes</taxon>
        <taxon>Cestoda</taxon>
        <taxon>Eucestoda</taxon>
        <taxon>Cyclophyllidea</taxon>
        <taxon>Taeniidae</taxon>
        <taxon>Hydatigera</taxon>
    </lineage>
</organism>
<dbReference type="OrthoDB" id="6257319at2759"/>
<name>A0A0R3X7X3_HYDTA</name>
<evidence type="ECO:0000313" key="5">
    <source>
        <dbReference type="WBParaSite" id="TTAC_0000964801-mRNA-1"/>
    </source>
</evidence>
<evidence type="ECO:0000313" key="3">
    <source>
        <dbReference type="EMBL" id="VDM34511.1"/>
    </source>
</evidence>
<reference evidence="3 4" key="2">
    <citation type="submission" date="2018-11" db="EMBL/GenBank/DDBJ databases">
        <authorList>
            <consortium name="Pathogen Informatics"/>
        </authorList>
    </citation>
    <scope>NUCLEOTIDE SEQUENCE [LARGE SCALE GENOMIC DNA]</scope>
</reference>
<evidence type="ECO:0000256" key="1">
    <source>
        <dbReference type="SAM" id="MobiDB-lite"/>
    </source>
</evidence>
<keyword evidence="2" id="KW-1133">Transmembrane helix</keyword>
<sequence length="424" mass="49106">MSIWSNLEPQFQASDLPNEDRKQFTQSRGDADTQFKLHWNGKHKPQGGMLNNGTQLRGKFSPLHSNNPTRDLVVGRREEIKTRTKFSRPLKPTAIRRMRSDLLNLTPNKTTTKRNVRFQKSVYDMLLIDEVGEDDYETQKERELKRLEEIQEQRRIRMKHDSEKYGTHRVGEYSYLLPIEWMLDRGGVPYPLGYYPINLYDLITDNHPSLNLSLLPQRDGLPRRKDQVQLRYLPANLRAALIPLAFTSMDVLGLILLMVGWFLLLLCTAALIGYQVEANAATKCFFRISKNLIYQWEARRDPGLPDRLKKQAEDAGITQVVLADCEFLSIIKEGGRPSPSCMHLNLVYLLQPNTWPYLVLCKKDIGDDRFNRIALCIQHYYSFSDLIKRWEALKNSKNMEIVNAAIALMDAFLDGEYNYTCACL</sequence>
<feature type="transmembrane region" description="Helical" evidence="2">
    <location>
        <begin position="251"/>
        <end position="274"/>
    </location>
</feature>
<feature type="compositionally biased region" description="Basic and acidic residues" evidence="1">
    <location>
        <begin position="18"/>
        <end position="35"/>
    </location>
</feature>
<reference evidence="5" key="1">
    <citation type="submission" date="2017-02" db="UniProtKB">
        <authorList>
            <consortium name="WormBaseParasite"/>
        </authorList>
    </citation>
    <scope>IDENTIFICATION</scope>
</reference>
<dbReference type="AlphaFoldDB" id="A0A0R3X7X3"/>